<keyword evidence="4" id="KW-0325">Glycoprotein</keyword>
<dbReference type="SMART" id="SM00642">
    <property type="entry name" value="Aamy"/>
    <property type="match status" value="1"/>
</dbReference>
<dbReference type="OrthoDB" id="1740265at2759"/>
<reference evidence="8" key="1">
    <citation type="submission" date="2015-01" db="EMBL/GenBank/DDBJ databases">
        <title>Transcriptome Assembly of Fopius arisanus.</title>
        <authorList>
            <person name="Geib S."/>
        </authorList>
    </citation>
    <scope>NUCLEOTIDE SEQUENCE</scope>
</reference>
<evidence type="ECO:0000256" key="2">
    <source>
        <dbReference type="ARBA" id="ARBA00008061"/>
    </source>
</evidence>
<dbReference type="CDD" id="cd11328">
    <property type="entry name" value="AmyAc_maltase"/>
    <property type="match status" value="1"/>
</dbReference>
<dbReference type="KEGG" id="fas:105273781"/>
<keyword evidence="6" id="KW-0732">Signal</keyword>
<dbReference type="Proteomes" id="UP000694866">
    <property type="component" value="Unplaced"/>
</dbReference>
<feature type="signal peptide" evidence="6">
    <location>
        <begin position="1"/>
        <end position="18"/>
    </location>
</feature>
<evidence type="ECO:0000256" key="5">
    <source>
        <dbReference type="ARBA" id="ARBA00023295"/>
    </source>
</evidence>
<dbReference type="PANTHER" id="PTHR10357:SF179">
    <property type="entry name" value="NEUTRAL AND BASIC AMINO ACID TRANSPORT PROTEIN RBAT"/>
    <property type="match status" value="1"/>
</dbReference>
<evidence type="ECO:0000256" key="3">
    <source>
        <dbReference type="ARBA" id="ARBA00012741"/>
    </source>
</evidence>
<dbReference type="AlphaFoldDB" id="A0A0C9RJ20"/>
<keyword evidence="9" id="KW-1185">Reference proteome</keyword>
<evidence type="ECO:0000313" key="10">
    <source>
        <dbReference type="RefSeq" id="XP_011314711.1"/>
    </source>
</evidence>
<reference evidence="10" key="2">
    <citation type="submission" date="2025-04" db="UniProtKB">
        <authorList>
            <consortium name="RefSeq"/>
        </authorList>
    </citation>
    <scope>IDENTIFICATION</scope>
    <source>
        <strain evidence="10">USDA-PBARC FA_bdor</strain>
        <tissue evidence="10">Whole organism</tissue>
    </source>
</reference>
<evidence type="ECO:0000256" key="6">
    <source>
        <dbReference type="SAM" id="SignalP"/>
    </source>
</evidence>
<comment type="catalytic activity">
    <reaction evidence="1">
        <text>Hydrolysis of terminal, non-reducing (1-&gt;4)-linked alpha-D-glucose residues with release of alpha-D-glucose.</text>
        <dbReference type="EC" id="3.2.1.20"/>
    </reaction>
</comment>
<dbReference type="Gene3D" id="3.90.400.10">
    <property type="entry name" value="Oligo-1,6-glucosidase, Domain 2"/>
    <property type="match status" value="1"/>
</dbReference>
<dbReference type="GO" id="GO:0004558">
    <property type="term" value="F:alpha-1,4-glucosidase activity"/>
    <property type="evidence" value="ECO:0007669"/>
    <property type="project" value="UniProtKB-EC"/>
</dbReference>
<keyword evidence="5" id="KW-0326">Glycosidase</keyword>
<keyword evidence="5" id="KW-0378">Hydrolase</keyword>
<dbReference type="PANTHER" id="PTHR10357">
    <property type="entry name" value="ALPHA-AMYLASE FAMILY MEMBER"/>
    <property type="match status" value="1"/>
</dbReference>
<dbReference type="GO" id="GO:0005975">
    <property type="term" value="P:carbohydrate metabolic process"/>
    <property type="evidence" value="ECO:0007669"/>
    <property type="project" value="InterPro"/>
</dbReference>
<evidence type="ECO:0000259" key="7">
    <source>
        <dbReference type="SMART" id="SM00642"/>
    </source>
</evidence>
<evidence type="ECO:0000313" key="8">
    <source>
        <dbReference type="EMBL" id="JAG78002.1"/>
    </source>
</evidence>
<comment type="similarity">
    <text evidence="2">Belongs to the glycosyl hydrolase 13 family.</text>
</comment>
<dbReference type="FunFam" id="3.90.400.10:FF:000001">
    <property type="entry name" value="Maltase A3, isoform A"/>
    <property type="match status" value="1"/>
</dbReference>
<proteinExistence type="inferred from homology"/>
<dbReference type="GeneID" id="105273781"/>
<sequence>MRVLISFIVLIALGGVNSEEKWWSTLSLYQIYPRSFKDSNGDGVGDIKGIIDNLEHLVDSKVNAFWMSPVYPSPGVDMGYDISNFVDIDPLFGSLTDFDNLLEKAHGLDLKVLMDFVPNHSSDQHEWFQKSVKNILPYNNYYIWANGSIKEDGTRAPPNNWVSVFGGPAWTWNDQRQAYYLHQFAPQQPDLNYRYENLRREMENVLRFWLDRGVDGFRIDAVNHVFEIQSLQDEPLSGDTNDPNNYGYLDHIYTKDQPECYKLVGEWRKVLEEYNKNGGHERLMAMEAYTDINLTMRYYESGASFPFNFGFIQRLRNDSSPNDFKSVIDEWMERMPDGSVANWVIGNHDQKRVASRYGVERAPGIVALLHLLPGVLVTYNGDEIDMPDNYVSWEQGKDPQGCNAGRQRFEAASRDPFRTPFLWDGTTSAGFSTNPITWLPVNPDYKTLNLEVQKNSGDSQFKFYQAIAELRAWPAAKNGDLHTYVINNNIFAISRALKSQRSIYLVLNFGNEVLNLDLTEKIENMSEELIIYRGTVNSGLPPGSKINPKSAEIPARGAVIYVAPEMSRNYGVVML</sequence>
<dbReference type="RefSeq" id="XP_011314711.1">
    <property type="nucleotide sequence ID" value="XM_011316409.1"/>
</dbReference>
<evidence type="ECO:0000256" key="1">
    <source>
        <dbReference type="ARBA" id="ARBA00001657"/>
    </source>
</evidence>
<accession>A0A9R1UA88</accession>
<feature type="domain" description="Glycosyl hydrolase family 13 catalytic" evidence="7">
    <location>
        <begin position="30"/>
        <end position="418"/>
    </location>
</feature>
<dbReference type="Gene3D" id="3.20.20.80">
    <property type="entry name" value="Glycosidases"/>
    <property type="match status" value="1"/>
</dbReference>
<dbReference type="InterPro" id="IPR045857">
    <property type="entry name" value="O16G_dom_2"/>
</dbReference>
<protein>
    <recommendedName>
        <fullName evidence="3">alpha-glucosidase</fullName>
        <ecNumber evidence="3">3.2.1.20</ecNumber>
    </recommendedName>
</protein>
<accession>A0A0C9RJ20</accession>
<name>A0A0C9RJ20_9HYME</name>
<dbReference type="SUPFAM" id="SSF51445">
    <property type="entry name" value="(Trans)glycosidases"/>
    <property type="match status" value="1"/>
</dbReference>
<evidence type="ECO:0000256" key="4">
    <source>
        <dbReference type="ARBA" id="ARBA00023180"/>
    </source>
</evidence>
<gene>
    <name evidence="8" type="primary">MAL1_2</name>
    <name evidence="10" type="synonym">LOC105273781</name>
    <name evidence="8" type="ORF">g.24216</name>
</gene>
<dbReference type="Pfam" id="PF00128">
    <property type="entry name" value="Alpha-amylase"/>
    <property type="match status" value="1"/>
</dbReference>
<organism evidence="8">
    <name type="scientific">Fopius arisanus</name>
    <dbReference type="NCBI Taxonomy" id="64838"/>
    <lineage>
        <taxon>Eukaryota</taxon>
        <taxon>Metazoa</taxon>
        <taxon>Ecdysozoa</taxon>
        <taxon>Arthropoda</taxon>
        <taxon>Hexapoda</taxon>
        <taxon>Insecta</taxon>
        <taxon>Pterygota</taxon>
        <taxon>Neoptera</taxon>
        <taxon>Endopterygota</taxon>
        <taxon>Hymenoptera</taxon>
        <taxon>Apocrita</taxon>
        <taxon>Ichneumonoidea</taxon>
        <taxon>Braconidae</taxon>
        <taxon>Opiinae</taxon>
        <taxon>Fopius</taxon>
    </lineage>
</organism>
<dbReference type="InterPro" id="IPR017853">
    <property type="entry name" value="GH"/>
</dbReference>
<dbReference type="InterPro" id="IPR006047">
    <property type="entry name" value="GH13_cat_dom"/>
</dbReference>
<feature type="chain" id="PRO_5044541731" description="alpha-glucosidase" evidence="6">
    <location>
        <begin position="19"/>
        <end position="575"/>
    </location>
</feature>
<evidence type="ECO:0000313" key="9">
    <source>
        <dbReference type="Proteomes" id="UP000694866"/>
    </source>
</evidence>
<dbReference type="EMBL" id="GBYB01008235">
    <property type="protein sequence ID" value="JAG78002.1"/>
    <property type="molecule type" value="Transcribed_RNA"/>
</dbReference>
<dbReference type="EC" id="3.2.1.20" evidence="3"/>